<keyword evidence="6 9" id="KW-0238">DNA-binding</keyword>
<evidence type="ECO:0000256" key="5">
    <source>
        <dbReference type="ARBA" id="ARBA00022908"/>
    </source>
</evidence>
<comment type="subcellular location">
    <subcellularLocation>
        <location evidence="1 9">Cytoplasm</location>
    </subcellularLocation>
</comment>
<evidence type="ECO:0000256" key="9">
    <source>
        <dbReference type="HAMAP-Rule" id="MF_01808"/>
    </source>
</evidence>
<evidence type="ECO:0000256" key="4">
    <source>
        <dbReference type="ARBA" id="ARBA00022829"/>
    </source>
</evidence>
<dbReference type="PANTHER" id="PTHR30349">
    <property type="entry name" value="PHAGE INTEGRASE-RELATED"/>
    <property type="match status" value="1"/>
</dbReference>
<evidence type="ECO:0000313" key="14">
    <source>
        <dbReference type="Proteomes" id="UP000564644"/>
    </source>
</evidence>
<keyword evidence="2 9" id="KW-0963">Cytoplasm</keyword>
<dbReference type="PROSITE" id="PS51900">
    <property type="entry name" value="CB"/>
    <property type="match status" value="1"/>
</dbReference>
<dbReference type="Gene3D" id="1.10.443.10">
    <property type="entry name" value="Intergrase catalytic core"/>
    <property type="match status" value="1"/>
</dbReference>
<organism evidence="13 14">
    <name type="scientific">Cohnella zeiphila</name>
    <dbReference type="NCBI Taxonomy" id="2761120"/>
    <lineage>
        <taxon>Bacteria</taxon>
        <taxon>Bacillati</taxon>
        <taxon>Bacillota</taxon>
        <taxon>Bacilli</taxon>
        <taxon>Bacillales</taxon>
        <taxon>Paenibacillaceae</taxon>
        <taxon>Cohnella</taxon>
    </lineage>
</organism>
<evidence type="ECO:0000256" key="10">
    <source>
        <dbReference type="SAM" id="MobiDB-lite"/>
    </source>
</evidence>
<dbReference type="RefSeq" id="WP_185128127.1">
    <property type="nucleotide sequence ID" value="NZ_JACJVO010000007.1"/>
</dbReference>
<evidence type="ECO:0000256" key="3">
    <source>
        <dbReference type="ARBA" id="ARBA00022618"/>
    </source>
</evidence>
<feature type="region of interest" description="Disordered" evidence="10">
    <location>
        <begin position="94"/>
        <end position="113"/>
    </location>
</feature>
<comment type="subunit">
    <text evidence="9">Forms a cyclic heterotetrameric complex composed of two molecules of XerC and two molecules of XerD.</text>
</comment>
<dbReference type="InterPro" id="IPR011010">
    <property type="entry name" value="DNA_brk_join_enz"/>
</dbReference>
<dbReference type="Pfam" id="PF02899">
    <property type="entry name" value="Phage_int_SAM_1"/>
    <property type="match status" value="1"/>
</dbReference>
<feature type="active site" description="O-(3'-phospho-DNA)-tyrosine intermediate" evidence="9">
    <location>
        <position position="277"/>
    </location>
</feature>
<dbReference type="GO" id="GO:0006313">
    <property type="term" value="P:DNA transposition"/>
    <property type="evidence" value="ECO:0007669"/>
    <property type="project" value="UniProtKB-UniRule"/>
</dbReference>
<dbReference type="NCBIfam" id="NF001399">
    <property type="entry name" value="PRK00283.1"/>
    <property type="match status" value="1"/>
</dbReference>
<dbReference type="GO" id="GO:0005737">
    <property type="term" value="C:cytoplasm"/>
    <property type="evidence" value="ECO:0007669"/>
    <property type="project" value="UniProtKB-SubCell"/>
</dbReference>
<dbReference type="AlphaFoldDB" id="A0A7X0VUN7"/>
<evidence type="ECO:0000259" key="11">
    <source>
        <dbReference type="PROSITE" id="PS51898"/>
    </source>
</evidence>
<feature type="region of interest" description="Disordered" evidence="10">
    <location>
        <begin position="271"/>
        <end position="300"/>
    </location>
</feature>
<keyword evidence="5 9" id="KW-0229">DNA integration</keyword>
<comment type="similarity">
    <text evidence="9">Belongs to the 'phage' integrase family. XerC subfamily.</text>
</comment>
<name>A0A7X0VUN7_9BACL</name>
<reference evidence="13 14" key="1">
    <citation type="submission" date="2020-08" db="EMBL/GenBank/DDBJ databases">
        <title>Cohnella phylogeny.</title>
        <authorList>
            <person name="Dunlap C."/>
        </authorList>
    </citation>
    <scope>NUCLEOTIDE SEQUENCE [LARGE SCALE GENOMIC DNA]</scope>
    <source>
        <strain evidence="13 14">CBP 2801</strain>
    </source>
</reference>
<dbReference type="InterPro" id="IPR050090">
    <property type="entry name" value="Tyrosine_recombinase_XerCD"/>
</dbReference>
<dbReference type="EMBL" id="JACJVO010000007">
    <property type="protein sequence ID" value="MBB6730462.1"/>
    <property type="molecule type" value="Genomic_DNA"/>
</dbReference>
<accession>A0A7X0VUN7</accession>
<feature type="active site" evidence="9">
    <location>
        <position position="268"/>
    </location>
</feature>
<evidence type="ECO:0000313" key="13">
    <source>
        <dbReference type="EMBL" id="MBB6730462.1"/>
    </source>
</evidence>
<sequence length="300" mass="34307">MKELLPDFMRHLRDDRGLAANSLDGYRRDLEDVLAELERLGITDPQRVQPQHLTAYLRKIRSQSRSNATVLRRRASIRAFFRYLQDDRLILHDPSSRLEAPKPERKPQRAMSEDDIRKLLESPNTDTPSGVRDRTMLEVLYASGLRVSELLALDLEHVRTELGLIVCVGPGGKERMVPIGSFCVEWVIKYIQEARPCLTREDKPDPALFLGHLGTRMTRQGCWKKIKELAREAGVDETMTPHTLRRSFAAHLLSGGADLRSVQEMLGHAAAASTQAYQPTEKRRLKEVYDRAHPRAREKE</sequence>
<gene>
    <name evidence="9" type="primary">xerC</name>
    <name evidence="13" type="ORF">H7C18_06065</name>
</gene>
<dbReference type="InterPro" id="IPR002104">
    <property type="entry name" value="Integrase_catalytic"/>
</dbReference>
<feature type="domain" description="Core-binding (CB)" evidence="12">
    <location>
        <begin position="1"/>
        <end position="85"/>
    </location>
</feature>
<dbReference type="InterPro" id="IPR023009">
    <property type="entry name" value="Tyrosine_recombinase_XerC/XerD"/>
</dbReference>
<feature type="active site" evidence="9">
    <location>
        <position position="146"/>
    </location>
</feature>
<dbReference type="InterPro" id="IPR044068">
    <property type="entry name" value="CB"/>
</dbReference>
<dbReference type="GO" id="GO:0003677">
    <property type="term" value="F:DNA binding"/>
    <property type="evidence" value="ECO:0007669"/>
    <property type="project" value="UniProtKB-UniRule"/>
</dbReference>
<feature type="active site" evidence="9">
    <location>
        <position position="245"/>
    </location>
</feature>
<dbReference type="InterPro" id="IPR004107">
    <property type="entry name" value="Integrase_SAM-like_N"/>
</dbReference>
<dbReference type="GO" id="GO:0009037">
    <property type="term" value="F:tyrosine-based site-specific recombinase activity"/>
    <property type="evidence" value="ECO:0007669"/>
    <property type="project" value="UniProtKB-UniRule"/>
</dbReference>
<dbReference type="InterPro" id="IPR010998">
    <property type="entry name" value="Integrase_recombinase_N"/>
</dbReference>
<comment type="caution">
    <text evidence="13">The sequence shown here is derived from an EMBL/GenBank/DDBJ whole genome shotgun (WGS) entry which is preliminary data.</text>
</comment>
<feature type="compositionally biased region" description="Basic and acidic residues" evidence="10">
    <location>
        <begin position="280"/>
        <end position="300"/>
    </location>
</feature>
<proteinExistence type="inferred from homology"/>
<comment type="caution">
    <text evidence="9">Lacks conserved residue(s) required for the propagation of feature annotation.</text>
</comment>
<keyword evidence="3 9" id="KW-0132">Cell division</keyword>
<evidence type="ECO:0000256" key="7">
    <source>
        <dbReference type="ARBA" id="ARBA00023172"/>
    </source>
</evidence>
<dbReference type="PROSITE" id="PS51898">
    <property type="entry name" value="TYR_RECOMBINASE"/>
    <property type="match status" value="1"/>
</dbReference>
<feature type="active site" evidence="9">
    <location>
        <position position="242"/>
    </location>
</feature>
<dbReference type="SUPFAM" id="SSF56349">
    <property type="entry name" value="DNA breaking-rejoining enzymes"/>
    <property type="match status" value="1"/>
</dbReference>
<dbReference type="GO" id="GO:0007059">
    <property type="term" value="P:chromosome segregation"/>
    <property type="evidence" value="ECO:0007669"/>
    <property type="project" value="UniProtKB-UniRule"/>
</dbReference>
<evidence type="ECO:0000256" key="6">
    <source>
        <dbReference type="ARBA" id="ARBA00023125"/>
    </source>
</evidence>
<evidence type="ECO:0000256" key="2">
    <source>
        <dbReference type="ARBA" id="ARBA00022490"/>
    </source>
</evidence>
<evidence type="ECO:0000256" key="8">
    <source>
        <dbReference type="ARBA" id="ARBA00023306"/>
    </source>
</evidence>
<comment type="function">
    <text evidence="9">Site-specific tyrosine recombinase, which acts by catalyzing the cutting and rejoining of the recombining DNA molecules. The XerC-XerD complex is essential to convert dimers of the bacterial chromosome into monomers to permit their segregation at cell division. It also contributes to the segregational stability of plasmids.</text>
</comment>
<feature type="domain" description="Tyr recombinase" evidence="11">
    <location>
        <begin position="106"/>
        <end position="290"/>
    </location>
</feature>
<dbReference type="CDD" id="cd00798">
    <property type="entry name" value="INT_XerDC_C"/>
    <property type="match status" value="1"/>
</dbReference>
<protein>
    <recommendedName>
        <fullName evidence="9">Tyrosine recombinase XerC</fullName>
    </recommendedName>
</protein>
<keyword evidence="4 9" id="KW-0159">Chromosome partition</keyword>
<dbReference type="GO" id="GO:0051301">
    <property type="term" value="P:cell division"/>
    <property type="evidence" value="ECO:0007669"/>
    <property type="project" value="UniProtKB-KW"/>
</dbReference>
<keyword evidence="14" id="KW-1185">Reference proteome</keyword>
<dbReference type="PANTHER" id="PTHR30349:SF81">
    <property type="entry name" value="TYROSINE RECOMBINASE XERC"/>
    <property type="match status" value="1"/>
</dbReference>
<keyword evidence="7 9" id="KW-0233">DNA recombination</keyword>
<dbReference type="Gene3D" id="1.10.150.130">
    <property type="match status" value="1"/>
</dbReference>
<keyword evidence="8 9" id="KW-0131">Cell cycle</keyword>
<dbReference type="InterPro" id="IPR013762">
    <property type="entry name" value="Integrase-like_cat_sf"/>
</dbReference>
<evidence type="ECO:0000256" key="1">
    <source>
        <dbReference type="ARBA" id="ARBA00004496"/>
    </source>
</evidence>
<dbReference type="Proteomes" id="UP000564644">
    <property type="component" value="Unassembled WGS sequence"/>
</dbReference>
<evidence type="ECO:0000259" key="12">
    <source>
        <dbReference type="PROSITE" id="PS51900"/>
    </source>
</evidence>
<dbReference type="HAMAP" id="MF_01808">
    <property type="entry name" value="Recomb_XerC_XerD"/>
    <property type="match status" value="1"/>
</dbReference>
<dbReference type="Pfam" id="PF00589">
    <property type="entry name" value="Phage_integrase"/>
    <property type="match status" value="1"/>
</dbReference>